<comment type="caution">
    <text evidence="1">The sequence shown here is derived from an EMBL/GenBank/DDBJ whole genome shotgun (WGS) entry which is preliminary data.</text>
</comment>
<organism evidence="1 2">
    <name type="scientific">Candidatus Falkowbacteria bacterium RBG_13_39_14</name>
    <dbReference type="NCBI Taxonomy" id="1797985"/>
    <lineage>
        <taxon>Bacteria</taxon>
        <taxon>Candidatus Falkowiibacteriota</taxon>
    </lineage>
</organism>
<gene>
    <name evidence="1" type="ORF">A2Y83_01900</name>
</gene>
<dbReference type="InterPro" id="IPR035917">
    <property type="entry name" value="YjbQ-like_sf"/>
</dbReference>
<evidence type="ECO:0000313" key="1">
    <source>
        <dbReference type="EMBL" id="OGF20288.1"/>
    </source>
</evidence>
<evidence type="ECO:0000313" key="2">
    <source>
        <dbReference type="Proteomes" id="UP000178323"/>
    </source>
</evidence>
<dbReference type="SUPFAM" id="SSF111038">
    <property type="entry name" value="YjbQ-like"/>
    <property type="match status" value="1"/>
</dbReference>
<proteinExistence type="predicted"/>
<name>A0A1F5S0T7_9BACT</name>
<protein>
    <submittedName>
        <fullName evidence="1">Uncharacterized protein</fullName>
    </submittedName>
</protein>
<dbReference type="Proteomes" id="UP000178323">
    <property type="component" value="Unassembled WGS sequence"/>
</dbReference>
<dbReference type="Pfam" id="PF01894">
    <property type="entry name" value="YjbQ"/>
    <property type="match status" value="1"/>
</dbReference>
<dbReference type="AlphaFoldDB" id="A0A1F5S0T7"/>
<dbReference type="InterPro" id="IPR001602">
    <property type="entry name" value="UPF0047_YjbQ-like"/>
</dbReference>
<accession>A0A1F5S0T7</accession>
<dbReference type="EMBL" id="MFFS01000099">
    <property type="protein sequence ID" value="OGF20288.1"/>
    <property type="molecule type" value="Genomic_DNA"/>
</dbReference>
<reference evidence="1 2" key="1">
    <citation type="journal article" date="2016" name="Nat. Commun.">
        <title>Thousands of microbial genomes shed light on interconnected biogeochemical processes in an aquifer system.</title>
        <authorList>
            <person name="Anantharaman K."/>
            <person name="Brown C.T."/>
            <person name="Hug L.A."/>
            <person name="Sharon I."/>
            <person name="Castelle C.J."/>
            <person name="Probst A.J."/>
            <person name="Thomas B.C."/>
            <person name="Singh A."/>
            <person name="Wilkins M.J."/>
            <person name="Karaoz U."/>
            <person name="Brodie E.L."/>
            <person name="Williams K.H."/>
            <person name="Hubbard S.S."/>
            <person name="Banfield J.F."/>
        </authorList>
    </citation>
    <scope>NUCLEOTIDE SEQUENCE [LARGE SCALE GENOMIC DNA]</scope>
</reference>
<sequence length="106" mass="12106">MKILQPNFGSCSRIWTFKTRSYSGCHCEEALADEAIPWCEVLTLGLLRHKNCFILQQFLLKPLGTSLALPVRKGELLPGEWQRIALVEFSGPRQREIIVFFALLSE</sequence>
<dbReference type="Gene3D" id="2.60.120.460">
    <property type="entry name" value="YjbQ-like"/>
    <property type="match status" value="1"/>
</dbReference>